<evidence type="ECO:0000256" key="7">
    <source>
        <dbReference type="ARBA" id="ARBA00039097"/>
    </source>
</evidence>
<evidence type="ECO:0000256" key="2">
    <source>
        <dbReference type="ARBA" id="ARBA00006024"/>
    </source>
</evidence>
<feature type="domain" description="P-type ATPase A" evidence="10">
    <location>
        <begin position="194"/>
        <end position="285"/>
    </location>
</feature>
<dbReference type="KEGG" id="dao:Desac_0976"/>
<dbReference type="PANTHER" id="PTHR48085:SF5">
    <property type="entry name" value="CADMIUM_ZINC-TRANSPORTING ATPASE HMA4-RELATED"/>
    <property type="match status" value="1"/>
</dbReference>
<keyword evidence="3" id="KW-0812">Transmembrane</keyword>
<dbReference type="InterPro" id="IPR001757">
    <property type="entry name" value="P_typ_ATPase"/>
</dbReference>
<dbReference type="EC" id="7.2.2.12" evidence="7"/>
<organism evidence="11 12">
    <name type="scientific">Desulfobacca acetoxidans (strain ATCC 700848 / DSM 11109 / ASRB2)</name>
    <dbReference type="NCBI Taxonomy" id="880072"/>
    <lineage>
        <taxon>Bacteria</taxon>
        <taxon>Pseudomonadati</taxon>
        <taxon>Thermodesulfobacteriota</taxon>
        <taxon>Desulfobaccia</taxon>
        <taxon>Desulfobaccales</taxon>
        <taxon>Desulfobaccaceae</taxon>
        <taxon>Desulfobacca</taxon>
    </lineage>
</organism>
<dbReference type="PANTHER" id="PTHR48085">
    <property type="entry name" value="CADMIUM/ZINC-TRANSPORTING ATPASE HMA2-RELATED"/>
    <property type="match status" value="1"/>
</dbReference>
<keyword evidence="9" id="KW-0067">ATP-binding</keyword>
<evidence type="ECO:0000256" key="1">
    <source>
        <dbReference type="ARBA" id="ARBA00004370"/>
    </source>
</evidence>
<gene>
    <name evidence="11" type="ordered locus">Desac_0976</name>
</gene>
<keyword evidence="11" id="KW-0378">Hydrolase</keyword>
<dbReference type="SFLD" id="SFLDS00003">
    <property type="entry name" value="Haloacid_Dehalogenase"/>
    <property type="match status" value="1"/>
</dbReference>
<dbReference type="InterPro" id="IPR044492">
    <property type="entry name" value="P_typ_ATPase_HD_dom"/>
</dbReference>
<reference evidence="12" key="2">
    <citation type="submission" date="2011-03" db="EMBL/GenBank/DDBJ databases">
        <title>The complete genome of Desulfobacca acetoxidans DSM 11109.</title>
        <authorList>
            <consortium name="US DOE Joint Genome Institute (JGI-PGF)"/>
            <person name="Lucas S."/>
            <person name="Copeland A."/>
            <person name="Lapidus A."/>
            <person name="Bruce D."/>
            <person name="Goodwin L."/>
            <person name="Pitluck S."/>
            <person name="Peters L."/>
            <person name="Kyrpides N."/>
            <person name="Mavromatis K."/>
            <person name="Ivanova N."/>
            <person name="Ovchinnikova G."/>
            <person name="Teshima H."/>
            <person name="Detter J.C."/>
            <person name="Han C."/>
            <person name="Land M."/>
            <person name="Hauser L."/>
            <person name="Markowitz V."/>
            <person name="Cheng J.-F."/>
            <person name="Hugenholtz P."/>
            <person name="Woyke T."/>
            <person name="Wu D."/>
            <person name="Spring S."/>
            <person name="Schueler E."/>
            <person name="Brambilla E."/>
            <person name="Klenk H.-P."/>
            <person name="Eisen J.A."/>
        </authorList>
    </citation>
    <scope>NUCLEOTIDE SEQUENCE [LARGE SCALE GENOMIC DNA]</scope>
    <source>
        <strain evidence="12">ATCC 700848 / DSM 11109 / ASRB2</strain>
    </source>
</reference>
<dbReference type="Gene3D" id="3.40.1110.10">
    <property type="entry name" value="Calcium-transporting ATPase, cytoplasmic domain N"/>
    <property type="match status" value="1"/>
</dbReference>
<comment type="catalytic activity">
    <reaction evidence="8">
        <text>Zn(2+)(in) + ATP + H2O = Zn(2+)(out) + ADP + phosphate + H(+)</text>
        <dbReference type="Rhea" id="RHEA:20621"/>
        <dbReference type="ChEBI" id="CHEBI:15377"/>
        <dbReference type="ChEBI" id="CHEBI:15378"/>
        <dbReference type="ChEBI" id="CHEBI:29105"/>
        <dbReference type="ChEBI" id="CHEBI:30616"/>
        <dbReference type="ChEBI" id="CHEBI:43474"/>
        <dbReference type="ChEBI" id="CHEBI:456216"/>
        <dbReference type="EC" id="7.2.2.12"/>
    </reaction>
</comment>
<dbReference type="InterPro" id="IPR023299">
    <property type="entry name" value="ATPase_P-typ_cyto_dom_N"/>
</dbReference>
<dbReference type="NCBIfam" id="TIGR01525">
    <property type="entry name" value="ATPase-IB_hvy"/>
    <property type="match status" value="1"/>
</dbReference>
<dbReference type="SFLD" id="SFLDF00027">
    <property type="entry name" value="p-type_atpase"/>
    <property type="match status" value="1"/>
</dbReference>
<keyword evidence="12" id="KW-1185">Reference proteome</keyword>
<dbReference type="InterPro" id="IPR023214">
    <property type="entry name" value="HAD_sf"/>
</dbReference>
<comment type="subcellular location">
    <subcellularLocation>
        <location evidence="9">Cell membrane</location>
    </subcellularLocation>
    <subcellularLocation>
        <location evidence="1">Membrane</location>
    </subcellularLocation>
</comment>
<evidence type="ECO:0000259" key="10">
    <source>
        <dbReference type="Pfam" id="PF00122"/>
    </source>
</evidence>
<dbReference type="SUPFAM" id="SSF81653">
    <property type="entry name" value="Calcium ATPase, transduction domain A"/>
    <property type="match status" value="1"/>
</dbReference>
<name>F2NC48_DESAR</name>
<dbReference type="InterPro" id="IPR027256">
    <property type="entry name" value="P-typ_ATPase_IB"/>
</dbReference>
<dbReference type="PRINTS" id="PR00119">
    <property type="entry name" value="CATATPASE"/>
</dbReference>
<dbReference type="Gene3D" id="2.70.150.10">
    <property type="entry name" value="Calcium-transporting ATPase, cytoplasmic transduction domain A"/>
    <property type="match status" value="1"/>
</dbReference>
<accession>F2NC48</accession>
<dbReference type="OrthoDB" id="9763278at2"/>
<dbReference type="STRING" id="880072.Desac_0976"/>
<reference evidence="11 12" key="1">
    <citation type="journal article" date="2011" name="Stand. Genomic Sci.">
        <title>Complete genome sequence of the acetate-degrading sulfate reducer Desulfobacca acetoxidans type strain (ASRB2).</title>
        <authorList>
            <person name="Goker M."/>
            <person name="Teshima H."/>
            <person name="Lapidus A."/>
            <person name="Nolan M."/>
            <person name="Lucas S."/>
            <person name="Hammon N."/>
            <person name="Deshpande S."/>
            <person name="Cheng J.F."/>
            <person name="Tapia R."/>
            <person name="Han C."/>
            <person name="Goodwin L."/>
            <person name="Pitluck S."/>
            <person name="Huntemann M."/>
            <person name="Liolios K."/>
            <person name="Ivanova N."/>
            <person name="Pagani I."/>
            <person name="Mavromatis K."/>
            <person name="Ovchinikova G."/>
            <person name="Pati A."/>
            <person name="Chen A."/>
            <person name="Palaniappan K."/>
            <person name="Land M."/>
            <person name="Hauser L."/>
            <person name="Brambilla E.M."/>
            <person name="Rohde M."/>
            <person name="Spring S."/>
            <person name="Detter J.C."/>
            <person name="Woyke T."/>
            <person name="Bristow J."/>
            <person name="Eisen J.A."/>
            <person name="Markowitz V."/>
            <person name="Hugenholtz P."/>
            <person name="Kyrpides N.C."/>
            <person name="Klenk H.P."/>
        </authorList>
    </citation>
    <scope>NUCLEOTIDE SEQUENCE [LARGE SCALE GENOMIC DNA]</scope>
    <source>
        <strain evidence="12">ATCC 700848 / DSM 11109 / ASRB2</strain>
    </source>
</reference>
<sequence length="689" mass="75161">MVFQIVHETRSRLRLRAHFLCDPAFDETYLEDYLGAMEDVTAVRVNAMACSLSVHFTGGEPAKIRILQALESLPMEVLGEEIEPAQQTDMGDVYRGGAMVLLTFLLPHRLVPVLSWISCFPLVWGGISTLVKQGLKVEVLDATAVTLSLLRRDYLTANAINFLLTLGEYLQDSTERKSHRLLRQLLKPPVDKTWINLDGQEVEVEVKSLRVGDLIIGHTGELMPVDGTVVSGDALANQSAITGEYVPVHLQPGSQVLAGSVLEEGHITYQAERVGAETTMARIGKFITTAIQRPAPYQRESEALADQLVPLTFGLGTGVFALTRNVQKTAGVFCVDYSCALKLSAPIALRASMYRAATEGILVRDGRSWEKLSKVTTFVFDKTGTLTERSLQLSEIIPLDGASSEERILSLAATAEAPYNHPLSQALSQEAARRGVPLLPRSLAEYIVAHGVSSIIAGKKILVGSRHFLEDDEGINCLPADVPEQELYKSGNNILYIAEEGKLIGLLALNETVRPEAKDTIKNLKDLGARRIIMLTGDNRQAAQAIGQKLGIDEVKWEFLPEEKGGFINSLKKEGETVAFIGDGANDAPGLICADVGICLREGSSLARETASVLLQKDDLRPLPWAYSFSKQTISYTRENFYLATGLNSAILVLALLGRISPLVTSIFHNSITVGILMRSLSLSGEEKK</sequence>
<keyword evidence="6" id="KW-0472">Membrane</keyword>
<keyword evidence="9" id="KW-0547">Nucleotide-binding</keyword>
<dbReference type="eggNOG" id="COG2217">
    <property type="taxonomic scope" value="Bacteria"/>
</dbReference>
<evidence type="ECO:0000256" key="4">
    <source>
        <dbReference type="ARBA" id="ARBA00022967"/>
    </source>
</evidence>
<dbReference type="SFLD" id="SFLDG00002">
    <property type="entry name" value="C1.7:_P-type_atpase_like"/>
    <property type="match status" value="1"/>
</dbReference>
<keyword evidence="5" id="KW-1133">Transmembrane helix</keyword>
<evidence type="ECO:0000256" key="6">
    <source>
        <dbReference type="ARBA" id="ARBA00023136"/>
    </source>
</evidence>
<dbReference type="InterPro" id="IPR059000">
    <property type="entry name" value="ATPase_P-type_domA"/>
</dbReference>
<dbReference type="RefSeq" id="WP_013705956.1">
    <property type="nucleotide sequence ID" value="NC_015388.1"/>
</dbReference>
<dbReference type="Gene3D" id="3.40.50.1000">
    <property type="entry name" value="HAD superfamily/HAD-like"/>
    <property type="match status" value="1"/>
</dbReference>
<dbReference type="InterPro" id="IPR036412">
    <property type="entry name" value="HAD-like_sf"/>
</dbReference>
<dbReference type="GO" id="GO:0005886">
    <property type="term" value="C:plasma membrane"/>
    <property type="evidence" value="ECO:0007669"/>
    <property type="project" value="UniProtKB-SubCell"/>
</dbReference>
<dbReference type="GO" id="GO:0046872">
    <property type="term" value="F:metal ion binding"/>
    <property type="evidence" value="ECO:0007669"/>
    <property type="project" value="UniProtKB-KW"/>
</dbReference>
<dbReference type="Proteomes" id="UP000000483">
    <property type="component" value="Chromosome"/>
</dbReference>
<evidence type="ECO:0000313" key="12">
    <source>
        <dbReference type="Proteomes" id="UP000000483"/>
    </source>
</evidence>
<dbReference type="GO" id="GO:0016887">
    <property type="term" value="F:ATP hydrolysis activity"/>
    <property type="evidence" value="ECO:0007669"/>
    <property type="project" value="InterPro"/>
</dbReference>
<dbReference type="PROSITE" id="PS00154">
    <property type="entry name" value="ATPASE_E1_E2"/>
    <property type="match status" value="1"/>
</dbReference>
<dbReference type="InterPro" id="IPR008250">
    <property type="entry name" value="ATPase_P-typ_transduc_dom_A_sf"/>
</dbReference>
<dbReference type="AlphaFoldDB" id="F2NC48"/>
<keyword evidence="9" id="KW-0479">Metal-binding</keyword>
<evidence type="ECO:0000256" key="3">
    <source>
        <dbReference type="ARBA" id="ARBA00022692"/>
    </source>
</evidence>
<dbReference type="EMBL" id="CP002629">
    <property type="protein sequence ID" value="AEB08843.1"/>
    <property type="molecule type" value="Genomic_DNA"/>
</dbReference>
<protein>
    <recommendedName>
        <fullName evidence="7">P-type Zn(2+) transporter</fullName>
        <ecNumber evidence="7">7.2.2.12</ecNumber>
    </recommendedName>
</protein>
<dbReference type="GO" id="GO:0005524">
    <property type="term" value="F:ATP binding"/>
    <property type="evidence" value="ECO:0007669"/>
    <property type="project" value="UniProtKB-UniRule"/>
</dbReference>
<dbReference type="SUPFAM" id="SSF56784">
    <property type="entry name" value="HAD-like"/>
    <property type="match status" value="1"/>
</dbReference>
<keyword evidence="9" id="KW-1003">Cell membrane</keyword>
<evidence type="ECO:0000256" key="9">
    <source>
        <dbReference type="RuleBase" id="RU362081"/>
    </source>
</evidence>
<dbReference type="InterPro" id="IPR018303">
    <property type="entry name" value="ATPase_P-typ_P_site"/>
</dbReference>
<dbReference type="NCBIfam" id="TIGR01494">
    <property type="entry name" value="ATPase_P-type"/>
    <property type="match status" value="2"/>
</dbReference>
<dbReference type="InterPro" id="IPR051014">
    <property type="entry name" value="Cation_Transport_ATPase_IB"/>
</dbReference>
<dbReference type="GO" id="GO:0016463">
    <property type="term" value="F:P-type zinc transporter activity"/>
    <property type="evidence" value="ECO:0007669"/>
    <property type="project" value="UniProtKB-EC"/>
</dbReference>
<dbReference type="Pfam" id="PF00122">
    <property type="entry name" value="E1-E2_ATPase"/>
    <property type="match status" value="1"/>
</dbReference>
<evidence type="ECO:0000256" key="8">
    <source>
        <dbReference type="ARBA" id="ARBA00047308"/>
    </source>
</evidence>
<evidence type="ECO:0000256" key="5">
    <source>
        <dbReference type="ARBA" id="ARBA00022989"/>
    </source>
</evidence>
<comment type="similarity">
    <text evidence="2 9">Belongs to the cation transport ATPase (P-type) (TC 3.A.3) family. Type IB subfamily.</text>
</comment>
<evidence type="ECO:0000313" key="11">
    <source>
        <dbReference type="EMBL" id="AEB08843.1"/>
    </source>
</evidence>
<proteinExistence type="inferred from homology"/>
<dbReference type="Pfam" id="PF00702">
    <property type="entry name" value="Hydrolase"/>
    <property type="match status" value="1"/>
</dbReference>
<dbReference type="HOGENOM" id="CLU_001771_6_3_7"/>
<keyword evidence="4" id="KW-1278">Translocase</keyword>